<dbReference type="PANTHER" id="PTHR30404">
    <property type="entry name" value="N-ACETYLMURAMOYL-L-ALANINE AMIDASE"/>
    <property type="match status" value="1"/>
</dbReference>
<evidence type="ECO:0000313" key="3">
    <source>
        <dbReference type="EMBL" id="TWW11395.1"/>
    </source>
</evidence>
<sequence length="285" mass="31517">MATGRKQGASVNWPRVILLIIIFSTLCLGAVKTMSYLGETVVESDNINVRTGPSTSFKVTDTLKKGERISIIREKNNWSYVLLPNDKKGWVANWLLSKKNATVTKLSEATIVLDPGHGGNDSGALSIKKKQEKIYTLQMATKVANLLKARGANVLLTRDSDSYVGLTPRAKLAESNNADAFISFHFDSSPNDNEATGLTSYYYKKSTDLALASALNVELNNTGLNNRGTEFGDFLVLRENTQPSVLLELGYINTKYDFKLIQNDNFQEKTAESIVNGLDNYFKNK</sequence>
<keyword evidence="1 3" id="KW-0378">Hydrolase</keyword>
<dbReference type="PROSITE" id="PS51781">
    <property type="entry name" value="SH3B"/>
    <property type="match status" value="1"/>
</dbReference>
<evidence type="ECO:0000256" key="2">
    <source>
        <dbReference type="ARBA" id="ARBA00023316"/>
    </source>
</evidence>
<dbReference type="SMART" id="SM00287">
    <property type="entry name" value="SH3b"/>
    <property type="match status" value="1"/>
</dbReference>
<dbReference type="CDD" id="cd02696">
    <property type="entry name" value="MurNAc-LAA"/>
    <property type="match status" value="1"/>
</dbReference>
<dbReference type="Pfam" id="PF01520">
    <property type="entry name" value="Amidase_3"/>
    <property type="match status" value="1"/>
</dbReference>
<keyword evidence="2" id="KW-0961">Cell wall biogenesis/degradation</keyword>
<accession>A0A2C8ELU0</accession>
<dbReference type="EC" id="3.5.1.-" evidence="3"/>
<dbReference type="EMBL" id="SRRQ01000003">
    <property type="protein sequence ID" value="TWW11395.1"/>
    <property type="molecule type" value="Genomic_DNA"/>
</dbReference>
<dbReference type="GO" id="GO:0009253">
    <property type="term" value="P:peptidoglycan catabolic process"/>
    <property type="evidence" value="ECO:0007669"/>
    <property type="project" value="InterPro"/>
</dbReference>
<proteinExistence type="predicted"/>
<dbReference type="AlphaFoldDB" id="A0A2C8ELU0"/>
<dbReference type="Gene3D" id="3.40.630.40">
    <property type="entry name" value="Zn-dependent exopeptidases"/>
    <property type="match status" value="1"/>
</dbReference>
<dbReference type="GO" id="GO:0030288">
    <property type="term" value="C:outer membrane-bounded periplasmic space"/>
    <property type="evidence" value="ECO:0007669"/>
    <property type="project" value="TreeGrafter"/>
</dbReference>
<evidence type="ECO:0000313" key="4">
    <source>
        <dbReference type="Proteomes" id="UP000321659"/>
    </source>
</evidence>
<dbReference type="GeneID" id="83548294"/>
<reference evidence="3 4" key="1">
    <citation type="submission" date="2019-04" db="EMBL/GenBank/DDBJ databases">
        <title>In vitro growth and metabolic characteristics of meat-borne Lactobacillus algidus strains.</title>
        <authorList>
            <person name="Sade E."/>
            <person name="Per J."/>
            <person name="Tytti H."/>
            <person name="Johanna B.K."/>
        </authorList>
    </citation>
    <scope>NUCLEOTIDE SEQUENCE [LARGE SCALE GENOMIC DNA]</scope>
    <source>
        <strain evidence="3 4">LTS37-1</strain>
    </source>
</reference>
<organism evidence="3 4">
    <name type="scientific">Dellaglioa algida</name>
    <dbReference type="NCBI Taxonomy" id="105612"/>
    <lineage>
        <taxon>Bacteria</taxon>
        <taxon>Bacillati</taxon>
        <taxon>Bacillota</taxon>
        <taxon>Bacilli</taxon>
        <taxon>Lactobacillales</taxon>
        <taxon>Lactobacillaceae</taxon>
        <taxon>Dellaglioa</taxon>
    </lineage>
</organism>
<evidence type="ECO:0000256" key="1">
    <source>
        <dbReference type="ARBA" id="ARBA00022801"/>
    </source>
</evidence>
<protein>
    <submittedName>
        <fullName evidence="3">Putative cell wall amidase lytH</fullName>
        <ecNumber evidence="3">3.5.1.-</ecNumber>
    </submittedName>
</protein>
<dbReference type="GO" id="GO:0008745">
    <property type="term" value="F:N-acetylmuramoyl-L-alanine amidase activity"/>
    <property type="evidence" value="ECO:0007669"/>
    <property type="project" value="InterPro"/>
</dbReference>
<dbReference type="Pfam" id="PF08239">
    <property type="entry name" value="SH3_3"/>
    <property type="match status" value="1"/>
</dbReference>
<gene>
    <name evidence="3" type="primary">lytH</name>
    <name evidence="3" type="ORF">LABALGLTS371_05680</name>
</gene>
<dbReference type="PANTHER" id="PTHR30404:SF0">
    <property type="entry name" value="N-ACETYLMURAMOYL-L-ALANINE AMIDASE AMIC"/>
    <property type="match status" value="1"/>
</dbReference>
<dbReference type="RefSeq" id="WP_112249944.1">
    <property type="nucleotide sequence ID" value="NZ_CBCRTS010000003.1"/>
</dbReference>
<dbReference type="Proteomes" id="UP000321659">
    <property type="component" value="Unassembled WGS sequence"/>
</dbReference>
<dbReference type="InterPro" id="IPR050695">
    <property type="entry name" value="N-acetylmuramoyl_amidase_3"/>
</dbReference>
<dbReference type="InterPro" id="IPR003646">
    <property type="entry name" value="SH3-like_bac-type"/>
</dbReference>
<dbReference type="InterPro" id="IPR017293">
    <property type="entry name" value="N-acetylmuramoyl-L-ala_amidase"/>
</dbReference>
<dbReference type="Gene3D" id="2.30.30.40">
    <property type="entry name" value="SH3 Domains"/>
    <property type="match status" value="1"/>
</dbReference>
<dbReference type="SUPFAM" id="SSF53187">
    <property type="entry name" value="Zn-dependent exopeptidases"/>
    <property type="match status" value="1"/>
</dbReference>
<name>A0A2C8ELU0_9LACO</name>
<dbReference type="SMART" id="SM00646">
    <property type="entry name" value="Ami_3"/>
    <property type="match status" value="1"/>
</dbReference>
<dbReference type="GO" id="GO:0071555">
    <property type="term" value="P:cell wall organization"/>
    <property type="evidence" value="ECO:0007669"/>
    <property type="project" value="UniProtKB-KW"/>
</dbReference>
<dbReference type="InterPro" id="IPR002508">
    <property type="entry name" value="MurNAc-LAA_cat"/>
</dbReference>
<comment type="caution">
    <text evidence="3">The sequence shown here is derived from an EMBL/GenBank/DDBJ whole genome shotgun (WGS) entry which is preliminary data.</text>
</comment>
<dbReference type="PIRSF" id="PIRSF037846">
    <property type="entry name" value="Autolysin_YrvJ_prd"/>
    <property type="match status" value="1"/>
</dbReference>